<protein>
    <submittedName>
        <fullName evidence="2">Uncharacterized protein</fullName>
    </submittedName>
</protein>
<dbReference type="AlphaFoldDB" id="A0AAP0B6R9"/>
<dbReference type="EMBL" id="JBBWWQ010000014">
    <property type="protein sequence ID" value="KAK8930929.1"/>
    <property type="molecule type" value="Genomic_DNA"/>
</dbReference>
<gene>
    <name evidence="2" type="ORF">KSP39_PZI016547</name>
</gene>
<accession>A0AAP0B6R9</accession>
<evidence type="ECO:0000313" key="3">
    <source>
        <dbReference type="Proteomes" id="UP001418222"/>
    </source>
</evidence>
<dbReference type="Proteomes" id="UP001418222">
    <property type="component" value="Unassembled WGS sequence"/>
</dbReference>
<evidence type="ECO:0000256" key="1">
    <source>
        <dbReference type="SAM" id="MobiDB-lite"/>
    </source>
</evidence>
<comment type="caution">
    <text evidence="2">The sequence shown here is derived from an EMBL/GenBank/DDBJ whole genome shotgun (WGS) entry which is preliminary data.</text>
</comment>
<reference evidence="2 3" key="1">
    <citation type="journal article" date="2022" name="Nat. Plants">
        <title>Genomes of leafy and leafless Platanthera orchids illuminate the evolution of mycoheterotrophy.</title>
        <authorList>
            <person name="Li M.H."/>
            <person name="Liu K.W."/>
            <person name="Li Z."/>
            <person name="Lu H.C."/>
            <person name="Ye Q.L."/>
            <person name="Zhang D."/>
            <person name="Wang J.Y."/>
            <person name="Li Y.F."/>
            <person name="Zhong Z.M."/>
            <person name="Liu X."/>
            <person name="Yu X."/>
            <person name="Liu D.K."/>
            <person name="Tu X.D."/>
            <person name="Liu B."/>
            <person name="Hao Y."/>
            <person name="Liao X.Y."/>
            <person name="Jiang Y.T."/>
            <person name="Sun W.H."/>
            <person name="Chen J."/>
            <person name="Chen Y.Q."/>
            <person name="Ai Y."/>
            <person name="Zhai J.W."/>
            <person name="Wu S.S."/>
            <person name="Zhou Z."/>
            <person name="Hsiao Y.Y."/>
            <person name="Wu W.L."/>
            <person name="Chen Y.Y."/>
            <person name="Lin Y.F."/>
            <person name="Hsu J.L."/>
            <person name="Li C.Y."/>
            <person name="Wang Z.W."/>
            <person name="Zhao X."/>
            <person name="Zhong W.Y."/>
            <person name="Ma X.K."/>
            <person name="Ma L."/>
            <person name="Huang J."/>
            <person name="Chen G.Z."/>
            <person name="Huang M.Z."/>
            <person name="Huang L."/>
            <person name="Peng D.H."/>
            <person name="Luo Y.B."/>
            <person name="Zou S.Q."/>
            <person name="Chen S.P."/>
            <person name="Lan S."/>
            <person name="Tsai W.C."/>
            <person name="Van de Peer Y."/>
            <person name="Liu Z.J."/>
        </authorList>
    </citation>
    <scope>NUCLEOTIDE SEQUENCE [LARGE SCALE GENOMIC DNA]</scope>
    <source>
        <strain evidence="2">Lor287</strain>
    </source>
</reference>
<organism evidence="2 3">
    <name type="scientific">Platanthera zijinensis</name>
    <dbReference type="NCBI Taxonomy" id="2320716"/>
    <lineage>
        <taxon>Eukaryota</taxon>
        <taxon>Viridiplantae</taxon>
        <taxon>Streptophyta</taxon>
        <taxon>Embryophyta</taxon>
        <taxon>Tracheophyta</taxon>
        <taxon>Spermatophyta</taxon>
        <taxon>Magnoliopsida</taxon>
        <taxon>Liliopsida</taxon>
        <taxon>Asparagales</taxon>
        <taxon>Orchidaceae</taxon>
        <taxon>Orchidoideae</taxon>
        <taxon>Orchideae</taxon>
        <taxon>Orchidinae</taxon>
        <taxon>Platanthera</taxon>
    </lineage>
</organism>
<feature type="region of interest" description="Disordered" evidence="1">
    <location>
        <begin position="37"/>
        <end position="76"/>
    </location>
</feature>
<proteinExistence type="predicted"/>
<keyword evidence="3" id="KW-1185">Reference proteome</keyword>
<sequence>MAGTPPPQTHLLRSLLSSAGEDKSSRRHLIRRLLRRRASSATTAEEISDLGHTTAPQPFLQPPKHSSARSRPHVEHTTAFLQPLPPLSLQVTIALILPTTLF</sequence>
<name>A0AAP0B6R9_9ASPA</name>
<evidence type="ECO:0000313" key="2">
    <source>
        <dbReference type="EMBL" id="KAK8930929.1"/>
    </source>
</evidence>